<proteinExistence type="predicted"/>
<keyword evidence="3" id="KW-1185">Reference proteome</keyword>
<protein>
    <submittedName>
        <fullName evidence="2">Uncharacterized protein</fullName>
    </submittedName>
</protein>
<dbReference type="Proteomes" id="UP000298030">
    <property type="component" value="Unassembled WGS sequence"/>
</dbReference>
<comment type="caution">
    <text evidence="2">The sequence shown here is derived from an EMBL/GenBank/DDBJ whole genome shotgun (WGS) entry which is preliminary data.</text>
</comment>
<dbReference type="AlphaFoldDB" id="A0A4Y7SML3"/>
<gene>
    <name evidence="2" type="ORF">FA13DRAFT_1716088</name>
</gene>
<feature type="compositionally biased region" description="Polar residues" evidence="1">
    <location>
        <begin position="40"/>
        <end position="49"/>
    </location>
</feature>
<organism evidence="2 3">
    <name type="scientific">Coprinellus micaceus</name>
    <name type="common">Glistening ink-cap mushroom</name>
    <name type="synonym">Coprinus micaceus</name>
    <dbReference type="NCBI Taxonomy" id="71717"/>
    <lineage>
        <taxon>Eukaryota</taxon>
        <taxon>Fungi</taxon>
        <taxon>Dikarya</taxon>
        <taxon>Basidiomycota</taxon>
        <taxon>Agaricomycotina</taxon>
        <taxon>Agaricomycetes</taxon>
        <taxon>Agaricomycetidae</taxon>
        <taxon>Agaricales</taxon>
        <taxon>Agaricineae</taxon>
        <taxon>Psathyrellaceae</taxon>
        <taxon>Coprinellus</taxon>
    </lineage>
</organism>
<evidence type="ECO:0000256" key="1">
    <source>
        <dbReference type="SAM" id="MobiDB-lite"/>
    </source>
</evidence>
<sequence length="257" mass="28793">MSTTQKYERYLSGRSYQRFAKSPVNPFAKCRGSCAREYSGETSTLSTPTALKRPLEEPGLRSPQGDPWNRTASAEEIMRAGSHESRRVTGKELLEICLSATTMRNFLFVNVQIERSKLSKRDIVKEVKDVGEINASWLLLATTKGTVVLAVNIAPRRVWYPSSKASGWERREWWMTKEGGEYGFGTHYQQEKGARLGGRGSGGRQERKFLEPKSAVIGLSNDNRGSAGLEEDGFVEYGVGYEVKHHADYIVGVIVYE</sequence>
<reference evidence="2 3" key="1">
    <citation type="journal article" date="2019" name="Nat. Ecol. Evol.">
        <title>Megaphylogeny resolves global patterns of mushroom evolution.</title>
        <authorList>
            <person name="Varga T."/>
            <person name="Krizsan K."/>
            <person name="Foldi C."/>
            <person name="Dima B."/>
            <person name="Sanchez-Garcia M."/>
            <person name="Sanchez-Ramirez S."/>
            <person name="Szollosi G.J."/>
            <person name="Szarkandi J.G."/>
            <person name="Papp V."/>
            <person name="Albert L."/>
            <person name="Andreopoulos W."/>
            <person name="Angelini C."/>
            <person name="Antonin V."/>
            <person name="Barry K.W."/>
            <person name="Bougher N.L."/>
            <person name="Buchanan P."/>
            <person name="Buyck B."/>
            <person name="Bense V."/>
            <person name="Catcheside P."/>
            <person name="Chovatia M."/>
            <person name="Cooper J."/>
            <person name="Damon W."/>
            <person name="Desjardin D."/>
            <person name="Finy P."/>
            <person name="Geml J."/>
            <person name="Haridas S."/>
            <person name="Hughes K."/>
            <person name="Justo A."/>
            <person name="Karasinski D."/>
            <person name="Kautmanova I."/>
            <person name="Kiss B."/>
            <person name="Kocsube S."/>
            <person name="Kotiranta H."/>
            <person name="LaButti K.M."/>
            <person name="Lechner B.E."/>
            <person name="Liimatainen K."/>
            <person name="Lipzen A."/>
            <person name="Lukacs Z."/>
            <person name="Mihaltcheva S."/>
            <person name="Morgado L.N."/>
            <person name="Niskanen T."/>
            <person name="Noordeloos M.E."/>
            <person name="Ohm R.A."/>
            <person name="Ortiz-Santana B."/>
            <person name="Ovrebo C."/>
            <person name="Racz N."/>
            <person name="Riley R."/>
            <person name="Savchenko A."/>
            <person name="Shiryaev A."/>
            <person name="Soop K."/>
            <person name="Spirin V."/>
            <person name="Szebenyi C."/>
            <person name="Tomsovsky M."/>
            <person name="Tulloss R.E."/>
            <person name="Uehling J."/>
            <person name="Grigoriev I.V."/>
            <person name="Vagvolgyi C."/>
            <person name="Papp T."/>
            <person name="Martin F.M."/>
            <person name="Miettinen O."/>
            <person name="Hibbett D.S."/>
            <person name="Nagy L.G."/>
        </authorList>
    </citation>
    <scope>NUCLEOTIDE SEQUENCE [LARGE SCALE GENOMIC DNA]</scope>
    <source>
        <strain evidence="2 3">FP101781</strain>
    </source>
</reference>
<accession>A0A4Y7SML3</accession>
<feature type="region of interest" description="Disordered" evidence="1">
    <location>
        <begin position="38"/>
        <end position="69"/>
    </location>
</feature>
<evidence type="ECO:0000313" key="2">
    <source>
        <dbReference type="EMBL" id="TEB22499.1"/>
    </source>
</evidence>
<evidence type="ECO:0000313" key="3">
    <source>
        <dbReference type="Proteomes" id="UP000298030"/>
    </source>
</evidence>
<name>A0A4Y7SML3_COPMI</name>
<dbReference type="EMBL" id="QPFP01000091">
    <property type="protein sequence ID" value="TEB22499.1"/>
    <property type="molecule type" value="Genomic_DNA"/>
</dbReference>